<dbReference type="InterPro" id="IPR046513">
    <property type="entry name" value="DUF6691"/>
</dbReference>
<comment type="caution">
    <text evidence="2">The sequence shown here is derived from an EMBL/GenBank/DDBJ whole genome shotgun (WGS) entry which is preliminary data.</text>
</comment>
<sequence length="138" mass="14217">MGHLCAGLLSGLVFGLGLAIAGMADPRKVLAFLDVAGAWDPSLLLVLGAAATVAMVGFRWVLSRPAPLFDDAFHLPPRGCIDAPLLTGTALFGIGWGLAGYCPGPAIASLAFANPEAATFLPALLAGQLLYRWQAARC</sequence>
<keyword evidence="1" id="KW-0812">Transmembrane</keyword>
<protein>
    <submittedName>
        <fullName evidence="2">YeeE/YedE family protein</fullName>
    </submittedName>
</protein>
<dbReference type="OrthoDB" id="9790409at2"/>
<organism evidence="2 3">
    <name type="scientific">Corticibacter populi</name>
    <dbReference type="NCBI Taxonomy" id="1550736"/>
    <lineage>
        <taxon>Bacteria</taxon>
        <taxon>Pseudomonadati</taxon>
        <taxon>Pseudomonadota</taxon>
        <taxon>Betaproteobacteria</taxon>
        <taxon>Burkholderiales</taxon>
        <taxon>Comamonadaceae</taxon>
        <taxon>Corticibacter</taxon>
    </lineage>
</organism>
<keyword evidence="1" id="KW-1133">Transmembrane helix</keyword>
<evidence type="ECO:0000256" key="1">
    <source>
        <dbReference type="SAM" id="Phobius"/>
    </source>
</evidence>
<feature type="transmembrane region" description="Helical" evidence="1">
    <location>
        <begin position="43"/>
        <end position="62"/>
    </location>
</feature>
<dbReference type="Pfam" id="PF20398">
    <property type="entry name" value="DUF6691"/>
    <property type="match status" value="1"/>
</dbReference>
<dbReference type="Proteomes" id="UP000278006">
    <property type="component" value="Unassembled WGS sequence"/>
</dbReference>
<accession>A0A3M6R256</accession>
<proteinExistence type="predicted"/>
<name>A0A3M6R256_9BURK</name>
<gene>
    <name evidence="2" type="ORF">D8I35_01465</name>
</gene>
<keyword evidence="1" id="KW-0472">Membrane</keyword>
<keyword evidence="3" id="KW-1185">Reference proteome</keyword>
<reference evidence="2 3" key="1">
    <citation type="submission" date="2018-10" db="EMBL/GenBank/DDBJ databases">
        <title>Draft genome of Cortibacter populi DSM10536.</title>
        <authorList>
            <person name="Bernier A.-M."/>
            <person name="Bernard K."/>
        </authorList>
    </citation>
    <scope>NUCLEOTIDE SEQUENCE [LARGE SCALE GENOMIC DNA]</scope>
    <source>
        <strain evidence="2 3">DSM 105136</strain>
    </source>
</reference>
<evidence type="ECO:0000313" key="3">
    <source>
        <dbReference type="Proteomes" id="UP000278006"/>
    </source>
</evidence>
<evidence type="ECO:0000313" key="2">
    <source>
        <dbReference type="EMBL" id="RMX08832.1"/>
    </source>
</evidence>
<dbReference type="AlphaFoldDB" id="A0A3M6R256"/>
<dbReference type="EMBL" id="RDQO01000001">
    <property type="protein sequence ID" value="RMX08832.1"/>
    <property type="molecule type" value="Genomic_DNA"/>
</dbReference>